<dbReference type="STRING" id="1007676.ABM34_04795"/>
<gene>
    <name evidence="1" type="ORF">ABM34_04795</name>
</gene>
<dbReference type="SFLD" id="SFLDG01140">
    <property type="entry name" value="C2.B:_Phosphomannomutase_and_P"/>
    <property type="match status" value="1"/>
</dbReference>
<reference evidence="2" key="1">
    <citation type="submission" date="2015-07" db="EMBL/GenBank/DDBJ databases">
        <title>Lactobacillus ginsenosidimutans/EMML 3141/ whole genome sequencing.</title>
        <authorList>
            <person name="Kim M.K."/>
            <person name="Im W.-T."/>
            <person name="Srinivasan S."/>
            <person name="Lee J.-J."/>
        </authorList>
    </citation>
    <scope>NUCLEOTIDE SEQUENCE [LARGE SCALE GENOMIC DNA]</scope>
    <source>
        <strain evidence="2">EMML 3041</strain>
    </source>
</reference>
<dbReference type="KEGG" id="lgn:ABM34_04795"/>
<accession>A0A0H4QG58</accession>
<dbReference type="SFLD" id="SFLDS00003">
    <property type="entry name" value="Haloacid_Dehalogenase"/>
    <property type="match status" value="1"/>
</dbReference>
<protein>
    <submittedName>
        <fullName evidence="1">Hydrolase</fullName>
    </submittedName>
</protein>
<dbReference type="EMBL" id="CP012034">
    <property type="protein sequence ID" value="AKP66912.1"/>
    <property type="molecule type" value="Genomic_DNA"/>
</dbReference>
<evidence type="ECO:0000313" key="2">
    <source>
        <dbReference type="Proteomes" id="UP000036106"/>
    </source>
</evidence>
<keyword evidence="1" id="KW-0378">Hydrolase</keyword>
<dbReference type="InterPro" id="IPR023214">
    <property type="entry name" value="HAD_sf"/>
</dbReference>
<dbReference type="GO" id="GO:0005829">
    <property type="term" value="C:cytosol"/>
    <property type="evidence" value="ECO:0007669"/>
    <property type="project" value="TreeGrafter"/>
</dbReference>
<dbReference type="InterPro" id="IPR006379">
    <property type="entry name" value="HAD-SF_hydro_IIB"/>
</dbReference>
<dbReference type="GO" id="GO:0000287">
    <property type="term" value="F:magnesium ion binding"/>
    <property type="evidence" value="ECO:0007669"/>
    <property type="project" value="TreeGrafter"/>
</dbReference>
<dbReference type="PANTHER" id="PTHR10000">
    <property type="entry name" value="PHOSPHOSERINE PHOSPHATASE"/>
    <property type="match status" value="1"/>
</dbReference>
<dbReference type="Pfam" id="PF08282">
    <property type="entry name" value="Hydrolase_3"/>
    <property type="match status" value="1"/>
</dbReference>
<name>A0A0H4QG58_9LACO</name>
<dbReference type="InterPro" id="IPR036412">
    <property type="entry name" value="HAD-like_sf"/>
</dbReference>
<dbReference type="Proteomes" id="UP000036106">
    <property type="component" value="Chromosome"/>
</dbReference>
<organism evidence="1 2">
    <name type="scientific">Companilactobacillus ginsenosidimutans</name>
    <dbReference type="NCBI Taxonomy" id="1007676"/>
    <lineage>
        <taxon>Bacteria</taxon>
        <taxon>Bacillati</taxon>
        <taxon>Bacillota</taxon>
        <taxon>Bacilli</taxon>
        <taxon>Lactobacillales</taxon>
        <taxon>Lactobacillaceae</taxon>
        <taxon>Companilactobacillus</taxon>
    </lineage>
</organism>
<keyword evidence="2" id="KW-1185">Reference proteome</keyword>
<dbReference type="NCBIfam" id="TIGR00099">
    <property type="entry name" value="Cof-subfamily"/>
    <property type="match status" value="1"/>
</dbReference>
<evidence type="ECO:0000313" key="1">
    <source>
        <dbReference type="EMBL" id="AKP66912.1"/>
    </source>
</evidence>
<dbReference type="OrthoDB" id="9790031at2"/>
<proteinExistence type="predicted"/>
<dbReference type="CDD" id="cd07516">
    <property type="entry name" value="HAD_Pase"/>
    <property type="match status" value="1"/>
</dbReference>
<dbReference type="NCBIfam" id="TIGR01484">
    <property type="entry name" value="HAD-SF-IIB"/>
    <property type="match status" value="1"/>
</dbReference>
<dbReference type="Gene3D" id="3.30.1240.10">
    <property type="match status" value="1"/>
</dbReference>
<dbReference type="SUPFAM" id="SSF56784">
    <property type="entry name" value="HAD-like"/>
    <property type="match status" value="1"/>
</dbReference>
<dbReference type="Gene3D" id="3.40.50.1000">
    <property type="entry name" value="HAD superfamily/HAD-like"/>
    <property type="match status" value="1"/>
</dbReference>
<dbReference type="PATRIC" id="fig|1007676.4.peg.951"/>
<dbReference type="AlphaFoldDB" id="A0A0H4QG58"/>
<dbReference type="GO" id="GO:0016791">
    <property type="term" value="F:phosphatase activity"/>
    <property type="evidence" value="ECO:0007669"/>
    <property type="project" value="UniProtKB-ARBA"/>
</dbReference>
<sequence>MPVGLVLSDIDGTILDDKNFIDPKLPAKLLRLRKMKIPFVLSSARSPEGMYPIAKKLGILDNPIACYNGAYVINGLKEKNSTVISSHEVKISELTEIFKILNQGYPTVSVNTYSEWKWYVNQPDKWTELESGITNLEPAVTDLHKFIQKHPVHKLLLIDSKKVIADLRNTLENVNFAHTSFILSKDNYLEVTNKKASKKEALKDLAQYYKVPIENTMTLGDNFNDVPMFKASGLGVAMANAPEKVQGIADKVTLSNNDSGVTAALREYI</sequence>
<dbReference type="RefSeq" id="WP_048703849.1">
    <property type="nucleotide sequence ID" value="NZ_CP012034.1"/>
</dbReference>
<dbReference type="PANTHER" id="PTHR10000:SF8">
    <property type="entry name" value="HAD SUPERFAMILY HYDROLASE-LIKE, TYPE 3"/>
    <property type="match status" value="1"/>
</dbReference>
<dbReference type="InterPro" id="IPR000150">
    <property type="entry name" value="Cof"/>
</dbReference>